<dbReference type="EMBL" id="CP046400">
    <property type="protein sequence ID" value="QGY40581.1"/>
    <property type="molecule type" value="Genomic_DNA"/>
</dbReference>
<proteinExistence type="predicted"/>
<name>A0A6I6JEK8_9BACT</name>
<organism evidence="3 4">
    <name type="scientific">Pseudodesulfovibrio cashew</name>
    <dbReference type="NCBI Taxonomy" id="2678688"/>
    <lineage>
        <taxon>Bacteria</taxon>
        <taxon>Pseudomonadati</taxon>
        <taxon>Thermodesulfobacteriota</taxon>
        <taxon>Desulfovibrionia</taxon>
        <taxon>Desulfovibrionales</taxon>
        <taxon>Desulfovibrionaceae</taxon>
    </lineage>
</organism>
<dbReference type="Proteomes" id="UP000428328">
    <property type="component" value="Chromosome"/>
</dbReference>
<keyword evidence="4" id="KW-1185">Reference proteome</keyword>
<accession>A0A6I6JEK8</accession>
<dbReference type="AlphaFoldDB" id="A0A6I6JEK8"/>
<dbReference type="InterPro" id="IPR007167">
    <property type="entry name" value="Fe-transptr_FeoA-like"/>
</dbReference>
<dbReference type="GO" id="GO:0046914">
    <property type="term" value="F:transition metal ion binding"/>
    <property type="evidence" value="ECO:0007669"/>
    <property type="project" value="InterPro"/>
</dbReference>
<dbReference type="SMART" id="SM00899">
    <property type="entry name" value="FeoA"/>
    <property type="match status" value="1"/>
</dbReference>
<evidence type="ECO:0000259" key="2">
    <source>
        <dbReference type="SMART" id="SM00899"/>
    </source>
</evidence>
<dbReference type="Gene3D" id="2.30.30.90">
    <property type="match status" value="1"/>
</dbReference>
<keyword evidence="1" id="KW-0408">Iron</keyword>
<gene>
    <name evidence="3" type="ORF">GM415_10740</name>
</gene>
<dbReference type="KEGG" id="psel:GM415_10740"/>
<sequence>MTQKPLTEYPEGAVVRIADINGGQRARARMLAMGMTPGCPVEVLSDGPSGRRVRVRGSEVVLCCGLAGKIMAVDNDSDEGPHCNCCPAPTRKVS</sequence>
<reference evidence="3 4" key="1">
    <citation type="submission" date="2019-11" db="EMBL/GenBank/DDBJ databases">
        <authorList>
            <person name="Zheng R.K."/>
            <person name="Sun C.M."/>
        </authorList>
    </citation>
    <scope>NUCLEOTIDE SEQUENCE [LARGE SCALE GENOMIC DNA]</scope>
    <source>
        <strain evidence="3 4">SRB007</strain>
    </source>
</reference>
<protein>
    <submittedName>
        <fullName evidence="3">Ferrous iron transport protein A</fullName>
    </submittedName>
</protein>
<dbReference type="Pfam" id="PF04023">
    <property type="entry name" value="FeoA"/>
    <property type="match status" value="1"/>
</dbReference>
<evidence type="ECO:0000256" key="1">
    <source>
        <dbReference type="ARBA" id="ARBA00023004"/>
    </source>
</evidence>
<feature type="domain" description="Ferrous iron transporter FeoA-like" evidence="2">
    <location>
        <begin position="4"/>
        <end position="74"/>
    </location>
</feature>
<evidence type="ECO:0000313" key="4">
    <source>
        <dbReference type="Proteomes" id="UP000428328"/>
    </source>
</evidence>
<dbReference type="InterPro" id="IPR038157">
    <property type="entry name" value="FeoA_core_dom"/>
</dbReference>
<dbReference type="RefSeq" id="WP_158948018.1">
    <property type="nucleotide sequence ID" value="NZ_CP046400.1"/>
</dbReference>
<evidence type="ECO:0000313" key="3">
    <source>
        <dbReference type="EMBL" id="QGY40581.1"/>
    </source>
</evidence>
<dbReference type="SUPFAM" id="SSF50037">
    <property type="entry name" value="C-terminal domain of transcriptional repressors"/>
    <property type="match status" value="1"/>
</dbReference>
<dbReference type="InterPro" id="IPR008988">
    <property type="entry name" value="Transcriptional_repressor_C"/>
</dbReference>